<dbReference type="Proteomes" id="UP000515908">
    <property type="component" value="Chromosome 01"/>
</dbReference>
<dbReference type="VEuPathDB" id="TriTrypDB:ADEAN_000062600"/>
<protein>
    <submittedName>
        <fullName evidence="1">Uncharacterized protein</fullName>
    </submittedName>
</protein>
<reference evidence="1 2" key="1">
    <citation type="submission" date="2020-08" db="EMBL/GenBank/DDBJ databases">
        <authorList>
            <person name="Newling K."/>
            <person name="Davey J."/>
            <person name="Forrester S."/>
        </authorList>
    </citation>
    <scope>NUCLEOTIDE SEQUENCE [LARGE SCALE GENOMIC DNA]</scope>
    <source>
        <strain evidence="2">Crithidia deanei Carvalho (ATCC PRA-265)</strain>
    </source>
</reference>
<sequence length="687" mass="77424">MKRKGFSGIVDWCLLHQQDKLAGDAELSTADDKVVSWLLSSVSLFTCGQCLVLLGMLCEVFVRRAATDKEFLLEGVENGILRVIAALSQRVENSDNLDKQPLRIVVGAVYGLQRVEQCLMPSARSAMPPSPGLYYTLASVSQQCESAEAGVLLTLLLVLSENAFMDLITEKERVKTTEKTAQMLTELLEKDAEKKGDETLTRQIPLSEVISIMENIRSADVRQRLAIFKYLAFTVKRHYDSAEQPLIKSAVDTLSGIPEEERLPLTSQFVQQYSITSIPVALSLLPYVTDETAFLESGEFLSVKSIESMTAFDASFVLLIVGNRIGIEKLRLLVSTALGGYEPLLKRYTACLSASVAVDGEEGDALSYMEEAEDEEELVKLEEEGASEKKIPMDQTLYNVLHFLMVNAPEGFLDAKGKKTLIAAIVNQIDWLEMSEETAAQQNSSFDVQVTKMLVRVMKQKLLVEELDSATFYEKRIKPLLGQPRMDLTTSPEFIDLLRDCIQQMDSTELRRAILERALYFNGTDTVDSICKFLDSLSDLCVELRFYPRLVLKVLLVTKHIDARATTWVSDDESSAVTHKLLCNGLRYMLSVPEWQIDDQRDDIRTACSNWVEHYFQVLQLQRRQSTEGKEDDRQEVLSNDEMERLLALALQVGCKFTNFTFSEVNRRVHAGLEEPAGCRGWLFRRK</sequence>
<name>A0A7G2C0D1_9TRYP</name>
<gene>
    <name evidence="1" type="ORF">ADEAN_000062600</name>
</gene>
<proteinExistence type="predicted"/>
<dbReference type="EMBL" id="LR877145">
    <property type="protein sequence ID" value="CAD2213190.1"/>
    <property type="molecule type" value="Genomic_DNA"/>
</dbReference>
<keyword evidence="2" id="KW-1185">Reference proteome</keyword>
<accession>A0A7G2C0D1</accession>
<dbReference type="AlphaFoldDB" id="A0A7G2C0D1"/>
<evidence type="ECO:0000313" key="1">
    <source>
        <dbReference type="EMBL" id="CAD2213190.1"/>
    </source>
</evidence>
<evidence type="ECO:0000313" key="2">
    <source>
        <dbReference type="Proteomes" id="UP000515908"/>
    </source>
</evidence>
<organism evidence="1 2">
    <name type="scientific">Angomonas deanei</name>
    <dbReference type="NCBI Taxonomy" id="59799"/>
    <lineage>
        <taxon>Eukaryota</taxon>
        <taxon>Discoba</taxon>
        <taxon>Euglenozoa</taxon>
        <taxon>Kinetoplastea</taxon>
        <taxon>Metakinetoplastina</taxon>
        <taxon>Trypanosomatida</taxon>
        <taxon>Trypanosomatidae</taxon>
        <taxon>Strigomonadinae</taxon>
        <taxon>Angomonas</taxon>
    </lineage>
</organism>